<evidence type="ECO:0000256" key="1">
    <source>
        <dbReference type="SAM" id="MobiDB-lite"/>
    </source>
</evidence>
<dbReference type="SUPFAM" id="SSF52047">
    <property type="entry name" value="RNI-like"/>
    <property type="match status" value="1"/>
</dbReference>
<evidence type="ECO:0000313" key="3">
    <source>
        <dbReference type="EMBL" id="ORX62589.1"/>
    </source>
</evidence>
<feature type="region of interest" description="Disordered" evidence="1">
    <location>
        <begin position="631"/>
        <end position="656"/>
    </location>
</feature>
<evidence type="ECO:0000313" key="4">
    <source>
        <dbReference type="Proteomes" id="UP000242146"/>
    </source>
</evidence>
<dbReference type="AlphaFoldDB" id="A0A1X2GWY2"/>
<organism evidence="3 4">
    <name type="scientific">Hesseltinella vesiculosa</name>
    <dbReference type="NCBI Taxonomy" id="101127"/>
    <lineage>
        <taxon>Eukaryota</taxon>
        <taxon>Fungi</taxon>
        <taxon>Fungi incertae sedis</taxon>
        <taxon>Mucoromycota</taxon>
        <taxon>Mucoromycotina</taxon>
        <taxon>Mucoromycetes</taxon>
        <taxon>Mucorales</taxon>
        <taxon>Cunninghamellaceae</taxon>
        <taxon>Hesseltinella</taxon>
    </lineage>
</organism>
<proteinExistence type="predicted"/>
<protein>
    <recommendedName>
        <fullName evidence="2">F-box domain-containing protein</fullName>
    </recommendedName>
</protein>
<comment type="caution">
    <text evidence="3">The sequence shown here is derived from an EMBL/GenBank/DDBJ whole genome shotgun (WGS) entry which is preliminary data.</text>
</comment>
<evidence type="ECO:0000259" key="2">
    <source>
        <dbReference type="PROSITE" id="PS50181"/>
    </source>
</evidence>
<feature type="domain" description="F-box" evidence="2">
    <location>
        <begin position="1"/>
        <end position="37"/>
    </location>
</feature>
<accession>A0A1X2GWY2</accession>
<dbReference type="EMBL" id="MCGT01000001">
    <property type="protein sequence ID" value="ORX62589.1"/>
    <property type="molecule type" value="Genomic_DNA"/>
</dbReference>
<name>A0A1X2GWY2_9FUNG</name>
<dbReference type="Proteomes" id="UP000242146">
    <property type="component" value="Unassembled WGS sequence"/>
</dbReference>
<reference evidence="3 4" key="1">
    <citation type="submission" date="2016-07" db="EMBL/GenBank/DDBJ databases">
        <title>Pervasive Adenine N6-methylation of Active Genes in Fungi.</title>
        <authorList>
            <consortium name="DOE Joint Genome Institute"/>
            <person name="Mondo S.J."/>
            <person name="Dannebaum R.O."/>
            <person name="Kuo R.C."/>
            <person name="Labutti K."/>
            <person name="Haridas S."/>
            <person name="Kuo A."/>
            <person name="Salamov A."/>
            <person name="Ahrendt S.R."/>
            <person name="Lipzen A."/>
            <person name="Sullivan W."/>
            <person name="Andreopoulos W.B."/>
            <person name="Clum A."/>
            <person name="Lindquist E."/>
            <person name="Daum C."/>
            <person name="Ramamoorthy G.K."/>
            <person name="Gryganskyi A."/>
            <person name="Culley D."/>
            <person name="Magnuson J.K."/>
            <person name="James T.Y."/>
            <person name="O'Malley M.A."/>
            <person name="Stajich J.E."/>
            <person name="Spatafora J.W."/>
            <person name="Visel A."/>
            <person name="Grigoriev I.V."/>
        </authorList>
    </citation>
    <scope>NUCLEOTIDE SEQUENCE [LARGE SCALE GENOMIC DNA]</scope>
    <source>
        <strain evidence="3 4">NRRL 3301</strain>
    </source>
</reference>
<gene>
    <name evidence="3" type="ORF">DM01DRAFT_1001397</name>
</gene>
<dbReference type="InterPro" id="IPR001810">
    <property type="entry name" value="F-box_dom"/>
</dbReference>
<dbReference type="PROSITE" id="PS50181">
    <property type="entry name" value="FBOX"/>
    <property type="match status" value="1"/>
</dbReference>
<sequence length="656" mass="73166">MASFADLPLEIIATIFQYIDFEDRKEMRRLNQQLRLLGQSFLAKATFALNRSCTIPANRRKLAQAVNYMKRDMASALLCQSIVIDTLPWQKQELADARASKPSDHLQHLLNLTYFFEQHQHISHLNLTYDQNYSFHPTSRKTFADPVKKARIEKSNALLLDAVQKAVANPAMASIVWHQCTTSLPTILPCLSASLSQLDFDMDTSSIQGTFSVVTCLLEQLPRLSKLSLTIDQLRPFTLDDAADSTPAYLTPNWADIEPYPTMKTMSLGLRRVHPQSSTEVALLLHYIFVWMPCLDHFKLESWSPSSLAAVDYQGDFDICFDGCVASIPPSISMDWHFSTNVAALPDPSLFANLTRNGSVKDLELHLMSSRLMEMIQLLPCHSLASLQLDSVYEYSDDAFDLPQLIHQTPALASLSICGYMELCVGPIPPNASYPSLTNLDLRRLTISSDDFGMRLYQLFPSLATFTFGGIRCDRGSASPISGNPHSDLFRSLPVATWISLKHSDLDIKFAVDADPVDIYDGQYSFPVAWFILQNPATSSGPCLKVIVDGYFDNDGDNICSIRKGPLVLSDDEVSALLEALANLETSEESDWDQPTTPVIAALRAFRRRSAYILSAPSIRSFDLGAEECEVWQEEDHDTSDSSFSSQGSGDQSDYE</sequence>
<feature type="compositionally biased region" description="Low complexity" evidence="1">
    <location>
        <begin position="641"/>
        <end position="656"/>
    </location>
</feature>
<keyword evidence="4" id="KW-1185">Reference proteome</keyword>